<dbReference type="EMBL" id="AP014685">
    <property type="protein sequence ID" value="BAR61981.1"/>
    <property type="molecule type" value="Genomic_DNA"/>
</dbReference>
<organism evidence="2 3">
    <name type="scientific">Bradyrhizobium diazoefficiens</name>
    <dbReference type="NCBI Taxonomy" id="1355477"/>
    <lineage>
        <taxon>Bacteria</taxon>
        <taxon>Pseudomonadati</taxon>
        <taxon>Pseudomonadota</taxon>
        <taxon>Alphaproteobacteria</taxon>
        <taxon>Hyphomicrobiales</taxon>
        <taxon>Nitrobacteraceae</taxon>
        <taxon>Bradyrhizobium</taxon>
    </lineage>
</organism>
<accession>A0A0E4FXQ0</accession>
<name>A0A0E4FXQ0_9BRAD</name>
<evidence type="ECO:0000259" key="1">
    <source>
        <dbReference type="PROSITE" id="PS51688"/>
    </source>
</evidence>
<dbReference type="PROSITE" id="PS51688">
    <property type="entry name" value="ICA"/>
    <property type="match status" value="1"/>
</dbReference>
<dbReference type="InterPro" id="IPR030392">
    <property type="entry name" value="S74_ICA"/>
</dbReference>
<protein>
    <recommendedName>
        <fullName evidence="1">Peptidase S74 domain-containing protein</fullName>
    </recommendedName>
</protein>
<gene>
    <name evidence="2" type="ORF">NK6_8837</name>
</gene>
<dbReference type="Proteomes" id="UP000063308">
    <property type="component" value="Chromosome"/>
</dbReference>
<evidence type="ECO:0000313" key="3">
    <source>
        <dbReference type="Proteomes" id="UP000063308"/>
    </source>
</evidence>
<feature type="domain" description="Peptidase S74" evidence="1">
    <location>
        <begin position="443"/>
        <end position="552"/>
    </location>
</feature>
<proteinExistence type="predicted"/>
<evidence type="ECO:0000313" key="2">
    <source>
        <dbReference type="EMBL" id="BAR61981.1"/>
    </source>
</evidence>
<reference evidence="2 3" key="1">
    <citation type="submission" date="2014-11" db="EMBL/GenBank/DDBJ databases">
        <title>Symbiosis island explosion on the genome of extra-slow-growing strains of soybean bradyrhizobia with massive insertion sequences.</title>
        <authorList>
            <person name="Iida T."/>
            <person name="Minamisawa K."/>
        </authorList>
    </citation>
    <scope>NUCLEOTIDE SEQUENCE [LARGE SCALE GENOMIC DNA]</scope>
    <source>
        <strain evidence="2 3">NK6</strain>
    </source>
</reference>
<sequence>MSSNFPELVFSDDEDFTADRLNLAMQVLDQRLRSLEPFSPSWEQAVNDLRLVGLSRLNDAILPAYQRIQLLSTLGFLFAGSSSEVALTQDMTATFVIDDETEKSLFTPTPFLALTRSSTIDDYAIAQLISYEQATGTLMVKVKSITGSPGPFTDWQIGACAASTIAAMAYFTQIDAARNAANVAKAATAADRVQTGLDRIQTGVDRNAAAQSAVAASASADRAGTWDPTNYALKSYVDGKIQALVGTAPATLDTLAEIAAQMQADESGFAALSTTVSGKLTATQNLNDLTDKAQARINLGVTFANPTSKSGLTAANGSAVTYMRSDAAPAIDVSIAPTWTNKHIFQWNSGATYCINVQTYGGLTIYAPDQGSAFMTFHRGAYASQFGLDGDNYYRWGGWSDGAGGVRMYLSPGGLLYSAGYGASTTPVGGQVRAAGDIIYGLSDQRLKDDIQIIEDALEKIDQLDGVTWVQSDLAREVGAPVQDRRKAGLLAQQLEKVLPEAVGLAPFDTNKLMKSRTGLNLLNIQYEQVSGLLVEGIKALKRKNEALEDRVARLEAIIEKLGV</sequence>
<dbReference type="Pfam" id="PF13884">
    <property type="entry name" value="Peptidase_S74"/>
    <property type="match status" value="1"/>
</dbReference>
<dbReference type="AlphaFoldDB" id="A0A0E4FXQ0"/>